<dbReference type="HOGENOM" id="CLU_024057_1_0_6"/>
<evidence type="ECO:0000256" key="2">
    <source>
        <dbReference type="ARBA" id="ARBA00009840"/>
    </source>
</evidence>
<keyword evidence="7" id="KW-1133">Transmembrane helix</keyword>
<evidence type="ECO:0000256" key="5">
    <source>
        <dbReference type="SAM" id="Coils"/>
    </source>
</evidence>
<feature type="coiled-coil region" evidence="5">
    <location>
        <begin position="130"/>
        <end position="168"/>
    </location>
</feature>
<dbReference type="PATRIC" id="fig|1255043.3.peg.1539"/>
<dbReference type="InterPro" id="IPR003798">
    <property type="entry name" value="DNA_recombination_RmuC"/>
</dbReference>
<dbReference type="RefSeq" id="WP_015258322.1">
    <property type="nucleotide sequence ID" value="NC_019902.2"/>
</dbReference>
<organism evidence="8 9">
    <name type="scientific">Thioalkalivibrio nitratireducens (strain DSM 14787 / UNIQEM 213 / ALEN2)</name>
    <dbReference type="NCBI Taxonomy" id="1255043"/>
    <lineage>
        <taxon>Bacteria</taxon>
        <taxon>Pseudomonadati</taxon>
        <taxon>Pseudomonadota</taxon>
        <taxon>Gammaproteobacteria</taxon>
        <taxon>Chromatiales</taxon>
        <taxon>Ectothiorhodospiraceae</taxon>
        <taxon>Thioalkalivibrio</taxon>
    </lineage>
</organism>
<dbReference type="AlphaFoldDB" id="L0DVX7"/>
<keyword evidence="7" id="KW-0472">Membrane</keyword>
<feature type="region of interest" description="Disordered" evidence="6">
    <location>
        <begin position="403"/>
        <end position="442"/>
    </location>
</feature>
<keyword evidence="9" id="KW-1185">Reference proteome</keyword>
<feature type="coiled-coil region" evidence="5">
    <location>
        <begin position="32"/>
        <end position="61"/>
    </location>
</feature>
<dbReference type="PANTHER" id="PTHR30563">
    <property type="entry name" value="DNA RECOMBINATION PROTEIN RMUC"/>
    <property type="match status" value="1"/>
</dbReference>
<keyword evidence="3 5" id="KW-0175">Coiled coil</keyword>
<evidence type="ECO:0000256" key="7">
    <source>
        <dbReference type="SAM" id="Phobius"/>
    </source>
</evidence>
<dbReference type="PANTHER" id="PTHR30563:SF0">
    <property type="entry name" value="DNA RECOMBINATION PROTEIN RMUC"/>
    <property type="match status" value="1"/>
</dbReference>
<dbReference type="EMBL" id="CP003989">
    <property type="protein sequence ID" value="AGA33188.1"/>
    <property type="molecule type" value="Genomic_DNA"/>
</dbReference>
<feature type="compositionally biased region" description="Pro residues" evidence="6">
    <location>
        <begin position="430"/>
        <end position="442"/>
    </location>
</feature>
<dbReference type="STRING" id="1255043.TVNIR_1521"/>
<dbReference type="eggNOG" id="COG1322">
    <property type="taxonomic scope" value="Bacteria"/>
</dbReference>
<dbReference type="KEGG" id="tni:TVNIR_1521"/>
<dbReference type="Pfam" id="PF02646">
    <property type="entry name" value="RmuC"/>
    <property type="match status" value="1"/>
</dbReference>
<evidence type="ECO:0000256" key="1">
    <source>
        <dbReference type="ARBA" id="ARBA00003416"/>
    </source>
</evidence>
<keyword evidence="7" id="KW-0812">Transmembrane</keyword>
<protein>
    <submittedName>
        <fullName evidence="8">DNA recombination protein RmuC</fullName>
    </submittedName>
</protein>
<gene>
    <name evidence="8" type="primary">rmuC [H]</name>
    <name evidence="8" type="ordered locus">TVNIR_1521</name>
</gene>
<accession>L0DVX7</accession>
<comment type="function">
    <text evidence="1">Involved in DNA recombination.</text>
</comment>
<proteinExistence type="inferred from homology"/>
<evidence type="ECO:0000256" key="3">
    <source>
        <dbReference type="ARBA" id="ARBA00023054"/>
    </source>
</evidence>
<dbReference type="Proteomes" id="UP000010809">
    <property type="component" value="Chromosome"/>
</dbReference>
<keyword evidence="4" id="KW-0233">DNA recombination</keyword>
<dbReference type="OrthoDB" id="9765111at2"/>
<evidence type="ECO:0000256" key="6">
    <source>
        <dbReference type="SAM" id="MobiDB-lite"/>
    </source>
</evidence>
<comment type="similarity">
    <text evidence="2">Belongs to the RmuC family.</text>
</comment>
<evidence type="ECO:0000313" key="8">
    <source>
        <dbReference type="EMBL" id="AGA33188.1"/>
    </source>
</evidence>
<reference evidence="8" key="1">
    <citation type="submission" date="2015-12" db="EMBL/GenBank/DDBJ databases">
        <authorList>
            <person name="Tikhonova T.V."/>
            <person name="Pavlov A.R."/>
            <person name="Beletsky A.V."/>
            <person name="Mardanov A.V."/>
            <person name="Sorokin D.Y."/>
            <person name="Ravin N.V."/>
            <person name="Popov V.O."/>
        </authorList>
    </citation>
    <scope>NUCLEOTIDE SEQUENCE</scope>
    <source>
        <strain evidence="8">DSM 14787</strain>
    </source>
</reference>
<evidence type="ECO:0000256" key="4">
    <source>
        <dbReference type="ARBA" id="ARBA00023172"/>
    </source>
</evidence>
<feature type="transmembrane region" description="Helical" evidence="7">
    <location>
        <begin position="12"/>
        <end position="31"/>
    </location>
</feature>
<sequence>MAGELNTLPGLFWAFAAALFVLGIGIGHAWATSRLNARVQVLMAENARLEAERDYAELRREDLHASFDTAREQLGNAFSALANNALRANNTQFLRLAQSVMNQQLLRGQHELSRSETRFEDLVRPIQETLAKTEAELQTMEKTRESAFAALNEQLRRLSSDHGELQKETRALVQALSRPGVRGRWGELTLRRAVELAGMSAHCDFTEQAALAGEQGRQRPDMIVHMPGQRALVVDAKTPLDAYLAAVDASEPEARNAALKRHAQQLRARIVELSNKRYWAGLEHTPEFSVLFLPGDQFLASALEQEPGLLEQALERQILLATPSTLIALLRAVEYGWQQARLTAHALEIRDLGAELTTRLGSFTEHLTRLGRALEQGAEAFNATVGNLERQVMPSARRFEELGIRARKRPQPPARVDTPLRSVDGDTAPKPDPPPANPPDAP</sequence>
<dbReference type="GO" id="GO:0006310">
    <property type="term" value="P:DNA recombination"/>
    <property type="evidence" value="ECO:0007669"/>
    <property type="project" value="UniProtKB-KW"/>
</dbReference>
<evidence type="ECO:0000313" key="9">
    <source>
        <dbReference type="Proteomes" id="UP000010809"/>
    </source>
</evidence>
<name>L0DVX7_THIND</name>